<dbReference type="STRING" id="1035.BN961_02434"/>
<reference evidence="1 2" key="1">
    <citation type="journal article" date="2014" name="Genome Announc.">
        <title>Genome Sequence of Afipia felis Strain 76713, Isolated in Hospital Water Using an Amoeba Co-Culture Procedure.</title>
        <authorList>
            <person name="Benamar S."/>
            <person name="La Scola B."/>
            <person name="Croce O."/>
        </authorList>
    </citation>
    <scope>NUCLEOTIDE SEQUENCE [LARGE SCALE GENOMIC DNA]</scope>
    <source>
        <strain evidence="1 2">76713</strain>
    </source>
</reference>
<name>A0A090N7Q5_AFIFE</name>
<dbReference type="InterPro" id="IPR013433">
    <property type="entry name" value="PHA_gran_rgn"/>
</dbReference>
<evidence type="ECO:0000313" key="1">
    <source>
        <dbReference type="EMBL" id="CEG09013.1"/>
    </source>
</evidence>
<organism evidence="1 2">
    <name type="scientific">Afipia felis</name>
    <name type="common">Cat scratch disease bacillus</name>
    <dbReference type="NCBI Taxonomy" id="1035"/>
    <lineage>
        <taxon>Bacteria</taxon>
        <taxon>Pseudomonadati</taxon>
        <taxon>Pseudomonadota</taxon>
        <taxon>Alphaproteobacteria</taxon>
        <taxon>Hyphomicrobiales</taxon>
        <taxon>Nitrobacteraceae</taxon>
        <taxon>Afipia</taxon>
    </lineage>
</organism>
<accession>A0A090N7Q5</accession>
<sequence>MNEETWNDNQLTFRVTALAQAVSGNIDVADDHVRLEVMLPWLLAKLAERAQAVIGDKGRLMLEKK</sequence>
<dbReference type="AlphaFoldDB" id="A0A090N7Q5"/>
<gene>
    <name evidence="1" type="ORF">BN961_02434</name>
</gene>
<proteinExistence type="predicted"/>
<comment type="caution">
    <text evidence="1">The sequence shown here is derived from an EMBL/GenBank/DDBJ whole genome shotgun (WGS) entry which is preliminary data.</text>
</comment>
<evidence type="ECO:0000313" key="2">
    <source>
        <dbReference type="Proteomes" id="UP000035762"/>
    </source>
</evidence>
<dbReference type="Pfam" id="PF09650">
    <property type="entry name" value="PHA_gran_rgn"/>
    <property type="match status" value="1"/>
</dbReference>
<keyword evidence="2" id="KW-1185">Reference proteome</keyword>
<dbReference type="Proteomes" id="UP000035762">
    <property type="component" value="Unassembled WGS sequence"/>
</dbReference>
<protein>
    <submittedName>
        <fullName evidence="1">Uncharacterized protein</fullName>
    </submittedName>
</protein>
<dbReference type="EMBL" id="CCAZ020000001">
    <property type="protein sequence ID" value="CEG09013.1"/>
    <property type="molecule type" value="Genomic_DNA"/>
</dbReference>